<dbReference type="InterPro" id="IPR036388">
    <property type="entry name" value="WH-like_DNA-bd_sf"/>
</dbReference>
<reference evidence="2" key="2">
    <citation type="submission" date="2022-06" db="UniProtKB">
        <authorList>
            <consortium name="EnsemblMetazoa"/>
        </authorList>
    </citation>
    <scope>IDENTIFICATION</scope>
    <source>
        <strain evidence="2">DF5081</strain>
    </source>
</reference>
<evidence type="ECO:0000259" key="1">
    <source>
        <dbReference type="PROSITE" id="PS50186"/>
    </source>
</evidence>
<dbReference type="SUPFAM" id="SSF46785">
    <property type="entry name" value="Winged helix' DNA-binding domain"/>
    <property type="match status" value="1"/>
</dbReference>
<dbReference type="Gene3D" id="1.10.10.10">
    <property type="entry name" value="Winged helix-like DNA-binding domain superfamily/Winged helix DNA-binding domain"/>
    <property type="match status" value="1"/>
</dbReference>
<evidence type="ECO:0000313" key="2">
    <source>
        <dbReference type="EnsemblMetazoa" id="CJA41267.1"/>
    </source>
</evidence>
<dbReference type="InterPro" id="IPR036390">
    <property type="entry name" value="WH_DNA-bd_sf"/>
</dbReference>
<dbReference type="SUPFAM" id="SSF51206">
    <property type="entry name" value="cAMP-binding domain-like"/>
    <property type="match status" value="1"/>
</dbReference>
<feature type="domain" description="DEP" evidence="1">
    <location>
        <begin position="230"/>
        <end position="310"/>
    </location>
</feature>
<dbReference type="GO" id="GO:0035556">
    <property type="term" value="P:intracellular signal transduction"/>
    <property type="evidence" value="ECO:0007669"/>
    <property type="project" value="InterPro"/>
</dbReference>
<dbReference type="InterPro" id="IPR018490">
    <property type="entry name" value="cNMP-bd_dom_sf"/>
</dbReference>
<dbReference type="CDD" id="cd00038">
    <property type="entry name" value="CAP_ED"/>
    <property type="match status" value="1"/>
</dbReference>
<dbReference type="InterPro" id="IPR014710">
    <property type="entry name" value="RmlC-like_jellyroll"/>
</dbReference>
<dbReference type="EnsemblMetazoa" id="CJA41267.1">
    <property type="protein sequence ID" value="CJA41267.1"/>
    <property type="gene ID" value="WBGene00217115"/>
</dbReference>
<proteinExistence type="predicted"/>
<dbReference type="Pfam" id="PF00027">
    <property type="entry name" value="cNMP_binding"/>
    <property type="match status" value="1"/>
</dbReference>
<accession>A0A8R1EUF4</accession>
<keyword evidence="3" id="KW-1185">Reference proteome</keyword>
<name>A0A8R1EUF4_CAEJA</name>
<dbReference type="Gene3D" id="2.60.120.10">
    <property type="entry name" value="Jelly Rolls"/>
    <property type="match status" value="1"/>
</dbReference>
<dbReference type="SMART" id="SM00049">
    <property type="entry name" value="DEP"/>
    <property type="match status" value="1"/>
</dbReference>
<dbReference type="Proteomes" id="UP000005237">
    <property type="component" value="Unassembled WGS sequence"/>
</dbReference>
<sequence>MQQTAAIVEKEEIPKLTVFEKDELTSYWYLLLSGEVQLYSKNYVSHNSTENLITLTFFTQAGDFKHLKTLRSGALFGDLSTMTHSCSCIVSRPAQLIRIAQSHFLSIYSKHGDHLQPCIVIMHDILLEGETPVETTPILSTGDFIEKTNGVDIPIPEAQTQTQPRFSYREILRKERENAQIPLIAENHETARVARPAKTEERNFIEFHNPAGIEKQVQESGEVLLSKMMTDSNQVIRNITTQHTRVQNCMIGAEMIDWLLTLFVSTSTTSSSLSRIQMSAIWQVLLNHGVIAHIDGEHLFLDKTIRIIDG</sequence>
<dbReference type="PROSITE" id="PS50186">
    <property type="entry name" value="DEP"/>
    <property type="match status" value="1"/>
</dbReference>
<dbReference type="AlphaFoldDB" id="A0A8R1EUF4"/>
<dbReference type="InterPro" id="IPR000595">
    <property type="entry name" value="cNMP-bd_dom"/>
</dbReference>
<protein>
    <submittedName>
        <fullName evidence="2">DEP domain-containing protein</fullName>
    </submittedName>
</protein>
<dbReference type="Pfam" id="PF00610">
    <property type="entry name" value="DEP"/>
    <property type="match status" value="1"/>
</dbReference>
<organism evidence="2 3">
    <name type="scientific">Caenorhabditis japonica</name>
    <dbReference type="NCBI Taxonomy" id="281687"/>
    <lineage>
        <taxon>Eukaryota</taxon>
        <taxon>Metazoa</taxon>
        <taxon>Ecdysozoa</taxon>
        <taxon>Nematoda</taxon>
        <taxon>Chromadorea</taxon>
        <taxon>Rhabditida</taxon>
        <taxon>Rhabditina</taxon>
        <taxon>Rhabditomorpha</taxon>
        <taxon>Rhabditoidea</taxon>
        <taxon>Rhabditidae</taxon>
        <taxon>Peloderinae</taxon>
        <taxon>Caenorhabditis</taxon>
    </lineage>
</organism>
<dbReference type="InterPro" id="IPR000591">
    <property type="entry name" value="DEP_dom"/>
</dbReference>
<reference evidence="3" key="1">
    <citation type="submission" date="2010-08" db="EMBL/GenBank/DDBJ databases">
        <authorList>
            <consortium name="Caenorhabditis japonica Sequencing Consortium"/>
            <person name="Wilson R.K."/>
        </authorList>
    </citation>
    <scope>NUCLEOTIDE SEQUENCE [LARGE SCALE GENOMIC DNA]</scope>
    <source>
        <strain evidence="3">DF5081</strain>
    </source>
</reference>
<evidence type="ECO:0000313" key="3">
    <source>
        <dbReference type="Proteomes" id="UP000005237"/>
    </source>
</evidence>